<keyword evidence="2" id="KW-0238">DNA-binding</keyword>
<dbReference type="EMBL" id="ACZI02000003">
    <property type="protein sequence ID" value="EFV14957.1"/>
    <property type="molecule type" value="Genomic_DNA"/>
</dbReference>
<reference evidence="5 6" key="1">
    <citation type="journal article" date="2011" name="Stand. Genomic Sci.">
        <title>High quality draft genome sequence of Segniliparus rugosus CDC 945(T)= (ATCC BAA-974(T)).</title>
        <authorList>
            <person name="Earl A.M."/>
            <person name="Desjardins C.A."/>
            <person name="Fitzgerald M.G."/>
            <person name="Arachchi H.M."/>
            <person name="Zeng Q."/>
            <person name="Mehta T."/>
            <person name="Griggs A."/>
            <person name="Birren B.W."/>
            <person name="Toney N.C."/>
            <person name="Carr J."/>
            <person name="Posey J."/>
            <person name="Butler W.R."/>
        </authorList>
    </citation>
    <scope>NUCLEOTIDE SEQUENCE [LARGE SCALE GENOMIC DNA]</scope>
    <source>
        <strain evidence="6">ATCC BAA-974 / DSM 45345 / CCUG 50838 / CIP 108380 / JCM 13579 / CDC 945</strain>
    </source>
</reference>
<dbReference type="InterPro" id="IPR002577">
    <property type="entry name" value="HTH_HxlR"/>
</dbReference>
<organism evidence="5 6">
    <name type="scientific">Segniliparus rugosus (strain ATCC BAA-974 / DSM 45345 / CCUG 50838 / CIP 108380 / JCM 13579 / CDC 945)</name>
    <dbReference type="NCBI Taxonomy" id="679197"/>
    <lineage>
        <taxon>Bacteria</taxon>
        <taxon>Bacillati</taxon>
        <taxon>Actinomycetota</taxon>
        <taxon>Actinomycetes</taxon>
        <taxon>Mycobacteriales</taxon>
        <taxon>Segniliparaceae</taxon>
        <taxon>Segniliparus</taxon>
    </lineage>
</organism>
<evidence type="ECO:0000313" key="6">
    <source>
        <dbReference type="Proteomes" id="UP000004816"/>
    </source>
</evidence>
<dbReference type="OrthoDB" id="9792527at2"/>
<gene>
    <name evidence="5" type="ORF">HMPREF9336_00144</name>
</gene>
<dbReference type="SUPFAM" id="SSF55718">
    <property type="entry name" value="SCP-like"/>
    <property type="match status" value="1"/>
</dbReference>
<dbReference type="STRING" id="679197.HMPREF9336_00144"/>
<evidence type="ECO:0000256" key="3">
    <source>
        <dbReference type="ARBA" id="ARBA00023163"/>
    </source>
</evidence>
<dbReference type="Pfam" id="PF01638">
    <property type="entry name" value="HxlR"/>
    <property type="match status" value="1"/>
</dbReference>
<dbReference type="Gene3D" id="3.30.1050.10">
    <property type="entry name" value="SCP2 sterol-binding domain"/>
    <property type="match status" value="1"/>
</dbReference>
<dbReference type="Proteomes" id="UP000004816">
    <property type="component" value="Unassembled WGS sequence"/>
</dbReference>
<evidence type="ECO:0000259" key="4">
    <source>
        <dbReference type="PROSITE" id="PS51118"/>
    </source>
</evidence>
<dbReference type="InterPro" id="IPR036390">
    <property type="entry name" value="WH_DNA-bd_sf"/>
</dbReference>
<dbReference type="Gene3D" id="1.10.10.10">
    <property type="entry name" value="Winged helix-like DNA-binding domain superfamily/Winged helix DNA-binding domain"/>
    <property type="match status" value="1"/>
</dbReference>
<feature type="domain" description="HTH hxlR-type" evidence="4">
    <location>
        <begin position="10"/>
        <end position="108"/>
    </location>
</feature>
<dbReference type="RefSeq" id="WP_007466849.1">
    <property type="nucleotide sequence ID" value="NZ_KI391954.1"/>
</dbReference>
<dbReference type="AlphaFoldDB" id="E5XKX5"/>
<accession>E5XKX5</accession>
<dbReference type="PROSITE" id="PS51118">
    <property type="entry name" value="HTH_HXLR"/>
    <property type="match status" value="1"/>
</dbReference>
<name>E5XKX5_SEGRC</name>
<dbReference type="PANTHER" id="PTHR33204">
    <property type="entry name" value="TRANSCRIPTIONAL REGULATOR, MARR FAMILY"/>
    <property type="match status" value="1"/>
</dbReference>
<dbReference type="SUPFAM" id="SSF46785">
    <property type="entry name" value="Winged helix' DNA-binding domain"/>
    <property type="match status" value="1"/>
</dbReference>
<proteinExistence type="predicted"/>
<dbReference type="HOGENOM" id="CLU_076095_0_0_11"/>
<dbReference type="Pfam" id="PF02036">
    <property type="entry name" value="SCP2"/>
    <property type="match status" value="1"/>
</dbReference>
<dbReference type="InterPro" id="IPR003033">
    <property type="entry name" value="SCP2_sterol-bd_dom"/>
</dbReference>
<comment type="caution">
    <text evidence="5">The sequence shown here is derived from an EMBL/GenBank/DDBJ whole genome shotgun (WGS) entry which is preliminary data.</text>
</comment>
<dbReference type="InterPro" id="IPR036527">
    <property type="entry name" value="SCP2_sterol-bd_dom_sf"/>
</dbReference>
<evidence type="ECO:0000256" key="2">
    <source>
        <dbReference type="ARBA" id="ARBA00023125"/>
    </source>
</evidence>
<keyword evidence="1" id="KW-0805">Transcription regulation</keyword>
<dbReference type="eggNOG" id="COG1733">
    <property type="taxonomic scope" value="Bacteria"/>
</dbReference>
<keyword evidence="3" id="KW-0804">Transcription</keyword>
<protein>
    <recommendedName>
        <fullName evidence="4">HTH hxlR-type domain-containing protein</fullName>
    </recommendedName>
</protein>
<sequence length="221" mass="23291">MSRRSYEQFCGLARALDLIGERWTLLIVRELASGPKRYTDLATSLEGVGSSLLASRVKQLEADGLVVRSQLPPPAASVVYELTESGWALARAMAPLALWGMRNLLDGGPGDREAYRAEWGLAMIAQLIDPDQLSGVETVYDFDIEGSFARLHIHDGRAEVLPGKQPGPADAVITSTIAALASIISGAGALSELLASRDIVVDGDPEAVSALVGLLPLGAAS</sequence>
<dbReference type="GO" id="GO:0003677">
    <property type="term" value="F:DNA binding"/>
    <property type="evidence" value="ECO:0007669"/>
    <property type="project" value="UniProtKB-KW"/>
</dbReference>
<evidence type="ECO:0000313" key="5">
    <source>
        <dbReference type="EMBL" id="EFV14957.1"/>
    </source>
</evidence>
<evidence type="ECO:0000256" key="1">
    <source>
        <dbReference type="ARBA" id="ARBA00023015"/>
    </source>
</evidence>
<keyword evidence="6" id="KW-1185">Reference proteome</keyword>
<dbReference type="InterPro" id="IPR036388">
    <property type="entry name" value="WH-like_DNA-bd_sf"/>
</dbReference>
<dbReference type="PANTHER" id="PTHR33204:SF18">
    <property type="entry name" value="TRANSCRIPTIONAL REGULATORY PROTEIN"/>
    <property type="match status" value="1"/>
</dbReference>